<comment type="caution">
    <text evidence="2">The sequence shown here is derived from an EMBL/GenBank/DDBJ whole genome shotgun (WGS) entry which is preliminary data.</text>
</comment>
<proteinExistence type="predicted"/>
<feature type="region of interest" description="Disordered" evidence="1">
    <location>
        <begin position="1503"/>
        <end position="1541"/>
    </location>
</feature>
<gene>
    <name evidence="2" type="ORF">VP01_83g3</name>
</gene>
<reference evidence="2 3" key="1">
    <citation type="submission" date="2015-08" db="EMBL/GenBank/DDBJ databases">
        <title>Next Generation Sequencing and Analysis of the Genome of Puccinia sorghi L Schw, the Causal Agent of Maize Common Rust.</title>
        <authorList>
            <person name="Rochi L."/>
            <person name="Burguener G."/>
            <person name="Darino M."/>
            <person name="Turjanski A."/>
            <person name="Kreff E."/>
            <person name="Dieguez M.J."/>
            <person name="Sacco F."/>
        </authorList>
    </citation>
    <scope>NUCLEOTIDE SEQUENCE [LARGE SCALE GENOMIC DNA]</scope>
    <source>
        <strain evidence="2 3">RO10H11247</strain>
    </source>
</reference>
<accession>A0A0L6UBI9</accession>
<protein>
    <submittedName>
        <fullName evidence="2">Uncharacterized protein</fullName>
    </submittedName>
</protein>
<dbReference type="EMBL" id="LAVV01013938">
    <property type="protein sequence ID" value="KNZ45185.1"/>
    <property type="molecule type" value="Genomic_DNA"/>
</dbReference>
<evidence type="ECO:0000313" key="2">
    <source>
        <dbReference type="EMBL" id="KNZ45185.1"/>
    </source>
</evidence>
<organism evidence="2 3">
    <name type="scientific">Puccinia sorghi</name>
    <dbReference type="NCBI Taxonomy" id="27349"/>
    <lineage>
        <taxon>Eukaryota</taxon>
        <taxon>Fungi</taxon>
        <taxon>Dikarya</taxon>
        <taxon>Basidiomycota</taxon>
        <taxon>Pucciniomycotina</taxon>
        <taxon>Pucciniomycetes</taxon>
        <taxon>Pucciniales</taxon>
        <taxon>Pucciniaceae</taxon>
        <taxon>Puccinia</taxon>
    </lineage>
</organism>
<evidence type="ECO:0000313" key="3">
    <source>
        <dbReference type="Proteomes" id="UP000037035"/>
    </source>
</evidence>
<dbReference type="Proteomes" id="UP000037035">
    <property type="component" value="Unassembled WGS sequence"/>
</dbReference>
<sequence length="1729" mass="195913">MQSINLWSCGKQIQSNSHLFPTWPKPTWWYQPCSMQMCLLSWIESIMALYMSLLSVRLTYPQLSQLTDSPFLHCPSLSQQCALLTPSTPHSKISNPPLTSPRTKKKMAQYRIGKGLVHYPTQPGTQLDIVGYAGVGFTSNQINATKKLNFSDSSNNVCGRALKAWSQNGTGQHRSSSSSQRNSWVNFQNPQKIGSFWALTWMGVLVLLWSNQFWIFFDPQKINKQNVKIQALKNKLKMTQMHIEILSGSPIFFSQPIFPQINFALGNNSDNATPSNFPIDLSKLFYRQIYFSSQKLIDVVKFDNQTNQNTPIRVNRLVHTSNFFQALACKCFLLTFSNTELIPVVYWLQFLHKFSLILVSLVSCSVMFKSYQILHQNKKPLAMIQSHCEFWWQDTSCGSSLTFQQTQRPKLDTVELEDLKKGLGESNIRSGSSSGEEKEMFVCYRPLTCPNQVECGDAKPNQVIKNMQRFSWLPNFYLWEIFVSFPVGTEWCLTDDCFHSFYPYSQCDHNIKKEYQGHEMVAISDMSDDNFKTENKSWSMNHIIFLMIFHNPLEFKFNFKKNWMRKRTSGCFLSLIPTQGTNVFELTCEALKTNILGFIQENDMKALSCKRHGKITGETNIISKVDFSCEGHHLGLNQVTLKSSGRYMKGLNIVQNLMRDSHTLTSEWKFIPIHSIQEKRLNLMVKYTRALYEYSPPTHTTLFSYFTPPGILVRSLKLPHLRLPLLIIKYAFQLFLQYISYYPKHTTLLVSPLPQNSWLGSGGVQVFIYLTLNLNLTKLEEFFFSISLFKLKIGWTSYVSSSACKFITLPGFQFPNCKLTLFEPLSHLLSYTIIMNSLVINPPDFNSLVSLLFLCIHPLLLSPDSRDFCYPKFEFNRHLNLLHGLMIGNFQNPKPLGKKKFCDHLELPNGPFLSVDKQEQRQGFLVTLHMNCFQLYLIFSEIRLNPISQYYNNDRKKSQTPLQNNFICHLTCQNGSFKFNTLKNIHSGSGEVILVNKLRAIRWNYKNTHCDRRITLRGDNWEEGNIRGIRHFRCRKVRRARRNFNGTPSRRWFQGFHRSVCFASAGGANKELGAGERWERNKESYIASPEVIQGYSSCGKPHFGATRGTSRGLIACFSEPRLEQKRKIVIAAQVLFGGFRPGGKRRAGGNLRKQLHVLLSFAASMKGALSSCSAVWNHLQAMVAERDEIHVLQRPLCCHRLNRYSISLSTHGGSLECVYSLILGRQIPDSMSRITFWQSSIHHNALDRFVGSNIGCGVSIGKIRAALRYSVHPTFTLFLGSVSNPFHDCNSSADSYLNYASFPACSRFLTLGFSTKVSFGKMLGPMSRILPSSCANLEATAAWPNCSDRHNMSGKKNRPAGSSFHLKPAVPTNVSGNELCIICGEANQHEIEHAWRSAGFCRYPSSCLEDYYHCISCCPAFCLQIASGTPAVFLAMVSLHAIPKAPKSVFPIRGGFSGALESTDGVGPLSRTRLSGERMSKQADRLKTLSAFVDSVYRPVKTSRDKSSRRSDAESNSRTTVREKDGLEKLQHGESGWGQTRGSKWNITGETVVKITTCHKCETSLFSSIIPPLSPFPPSLSGEILPPSHLSTLLWPLINFTLACPSFIFPSPNILPYSTPVSADLNIKTSLTVTAVASTLHLHHGNLTPPQLIMNYEDWTRASGLFFIDLNGALMTHRILVCQVHNDLLGLLSVNKCTQIFPVYTLFLCCGNDSCAAQWTWFYVHKPSF</sequence>
<keyword evidence="3" id="KW-1185">Reference proteome</keyword>
<feature type="compositionally biased region" description="Basic and acidic residues" evidence="1">
    <location>
        <begin position="1503"/>
        <end position="1532"/>
    </location>
</feature>
<dbReference type="VEuPathDB" id="FungiDB:VP01_83g3"/>
<name>A0A0L6UBI9_9BASI</name>
<evidence type="ECO:0000256" key="1">
    <source>
        <dbReference type="SAM" id="MobiDB-lite"/>
    </source>
</evidence>